<gene>
    <name evidence="8" type="primary">thrB</name>
    <name evidence="11" type="ORF">HNE05_17555</name>
</gene>
<keyword evidence="5 8" id="KW-0418">Kinase</keyword>
<dbReference type="PANTHER" id="PTHR21064:SF6">
    <property type="entry name" value="AMINOGLYCOSIDE PHOSPHOTRANSFERASE DOMAIN-CONTAINING PROTEIN"/>
    <property type="match status" value="1"/>
</dbReference>
<dbReference type="InterPro" id="IPR050249">
    <property type="entry name" value="Pseudomonas-type_ThrB"/>
</dbReference>
<keyword evidence="6 8" id="KW-0067">ATP-binding</keyword>
<evidence type="ECO:0000313" key="11">
    <source>
        <dbReference type="EMBL" id="QKE65082.1"/>
    </source>
</evidence>
<evidence type="ECO:0000256" key="3">
    <source>
        <dbReference type="ARBA" id="ARBA00022697"/>
    </source>
</evidence>
<accession>A0A6M8FLA8</accession>
<keyword evidence="3 8" id="KW-0791">Threonine biosynthesis</keyword>
<name>A0A6M8FLA8_9GAMM</name>
<keyword evidence="12" id="KW-1185">Reference proteome</keyword>
<evidence type="ECO:0000256" key="9">
    <source>
        <dbReference type="NCBIfam" id="TIGR00938"/>
    </source>
</evidence>
<dbReference type="CDD" id="cd05153">
    <property type="entry name" value="HomoserineK_II"/>
    <property type="match status" value="1"/>
</dbReference>
<dbReference type="EMBL" id="CP053697">
    <property type="protein sequence ID" value="QKE65082.1"/>
    <property type="molecule type" value="Genomic_DNA"/>
</dbReference>
<organism evidence="11 12">
    <name type="scientific">Aquipseudomonas campi</name>
    <dbReference type="NCBI Taxonomy" id="2731681"/>
    <lineage>
        <taxon>Bacteria</taxon>
        <taxon>Pseudomonadati</taxon>
        <taxon>Pseudomonadota</taxon>
        <taxon>Gammaproteobacteria</taxon>
        <taxon>Pseudomonadales</taxon>
        <taxon>Pseudomonadaceae</taxon>
        <taxon>Aquipseudomonas</taxon>
    </lineage>
</organism>
<evidence type="ECO:0000256" key="5">
    <source>
        <dbReference type="ARBA" id="ARBA00022777"/>
    </source>
</evidence>
<dbReference type="UniPathway" id="UPA00050">
    <property type="reaction ID" value="UER00064"/>
</dbReference>
<dbReference type="InterPro" id="IPR005280">
    <property type="entry name" value="Homoserine_kinase_II"/>
</dbReference>
<dbReference type="NCBIfam" id="NF003558">
    <property type="entry name" value="PRK05231.1"/>
    <property type="match status" value="1"/>
</dbReference>
<protein>
    <recommendedName>
        <fullName evidence="8 9">Homoserine kinase</fullName>
        <shortName evidence="8">HK</shortName>
        <shortName evidence="8">HSK</shortName>
        <ecNumber evidence="8 9">2.7.1.39</ecNumber>
    </recommendedName>
</protein>
<dbReference type="Pfam" id="PF01636">
    <property type="entry name" value="APH"/>
    <property type="match status" value="1"/>
</dbReference>
<dbReference type="RefSeq" id="WP_173210636.1">
    <property type="nucleotide sequence ID" value="NZ_CP053697.2"/>
</dbReference>
<proteinExistence type="inferred from homology"/>
<evidence type="ECO:0000256" key="2">
    <source>
        <dbReference type="ARBA" id="ARBA00022679"/>
    </source>
</evidence>
<dbReference type="Proteomes" id="UP000501379">
    <property type="component" value="Chromosome"/>
</dbReference>
<dbReference type="SUPFAM" id="SSF56112">
    <property type="entry name" value="Protein kinase-like (PK-like)"/>
    <property type="match status" value="1"/>
</dbReference>
<dbReference type="GO" id="GO:0004413">
    <property type="term" value="F:homoserine kinase activity"/>
    <property type="evidence" value="ECO:0007669"/>
    <property type="project" value="UniProtKB-UniRule"/>
</dbReference>
<comment type="pathway">
    <text evidence="8">Amino-acid biosynthesis; L-threonine biosynthesis; L-threonine from L-aspartate: step 4/5.</text>
</comment>
<dbReference type="InterPro" id="IPR011009">
    <property type="entry name" value="Kinase-like_dom_sf"/>
</dbReference>
<feature type="domain" description="Aminoglycoside phosphotransferase" evidence="10">
    <location>
        <begin position="27"/>
        <end position="255"/>
    </location>
</feature>
<evidence type="ECO:0000256" key="1">
    <source>
        <dbReference type="ARBA" id="ARBA00022605"/>
    </source>
</evidence>
<dbReference type="Gene3D" id="3.90.1200.10">
    <property type="match status" value="1"/>
</dbReference>
<reference evidence="11" key="1">
    <citation type="submission" date="2020-07" db="EMBL/GenBank/DDBJ databases">
        <title>Nitrate ammonifying Pseudomonas campi sp. nov. isolated from German agricultural grassland.</title>
        <authorList>
            <person name="Timsy T."/>
            <person name="Ulrich A."/>
            <person name="Spanner T."/>
            <person name="Foesel B."/>
            <person name="Kolb S."/>
            <person name="Horn M.A."/>
            <person name="Behrendt U."/>
        </authorList>
    </citation>
    <scope>NUCLEOTIDE SEQUENCE</scope>
    <source>
        <strain evidence="11">S1-A32-2</strain>
    </source>
</reference>
<dbReference type="Gene3D" id="3.30.200.20">
    <property type="entry name" value="Phosphorylase Kinase, domain 1"/>
    <property type="match status" value="1"/>
</dbReference>
<keyword evidence="2 8" id="KW-0808">Transferase</keyword>
<comment type="similarity">
    <text evidence="7 8">Belongs to the pseudomonas-type ThrB family.</text>
</comment>
<dbReference type="EC" id="2.7.1.39" evidence="8 9"/>
<dbReference type="GO" id="GO:0009088">
    <property type="term" value="P:threonine biosynthetic process"/>
    <property type="evidence" value="ECO:0007669"/>
    <property type="project" value="UniProtKB-UniRule"/>
</dbReference>
<evidence type="ECO:0000256" key="8">
    <source>
        <dbReference type="HAMAP-Rule" id="MF_00301"/>
    </source>
</evidence>
<dbReference type="HAMAP" id="MF_00301">
    <property type="entry name" value="Homoser_kinase_2"/>
    <property type="match status" value="1"/>
</dbReference>
<evidence type="ECO:0000259" key="10">
    <source>
        <dbReference type="Pfam" id="PF01636"/>
    </source>
</evidence>
<evidence type="ECO:0000256" key="7">
    <source>
        <dbReference type="ARBA" id="ARBA00038240"/>
    </source>
</evidence>
<dbReference type="NCBIfam" id="TIGR00938">
    <property type="entry name" value="thrB_alt"/>
    <property type="match status" value="1"/>
</dbReference>
<dbReference type="AlphaFoldDB" id="A0A6M8FLA8"/>
<dbReference type="PANTHER" id="PTHR21064">
    <property type="entry name" value="AMINOGLYCOSIDE PHOSPHOTRANSFERASE DOMAIN-CONTAINING PROTEIN-RELATED"/>
    <property type="match status" value="1"/>
</dbReference>
<evidence type="ECO:0000256" key="6">
    <source>
        <dbReference type="ARBA" id="ARBA00022840"/>
    </source>
</evidence>
<sequence length="316" mass="35437">MSVFTPLERHELEAFLAPYGLGRLKDFQGISAGTENSNFFVSLEGGEYVLTLVERGPRADMPFFIELLARLHQAGLPVPYAVPMQNGEALGELAEKPAILQPRLAGKHISQPNAHHCAEIGSWLARLHLATRDSILERRSDRGLDWMLEEGPMLALELHDEQVPLLRDSLHEVAELKARILALPRANLHADLFRDNALFDGNQLAGVIDFYNACSGPMLYDLAITLNDWCSQADDSLDLPRARALLGAYAALRPFTRSEAELWPAMLRIACLRFWLSRLIAARRFQGRDVLVKDPGEFQRRLAQRQQVALTLPFAL</sequence>
<comment type="catalytic activity">
    <reaction evidence="8">
        <text>L-homoserine + ATP = O-phospho-L-homoserine + ADP + H(+)</text>
        <dbReference type="Rhea" id="RHEA:13985"/>
        <dbReference type="ChEBI" id="CHEBI:15378"/>
        <dbReference type="ChEBI" id="CHEBI:30616"/>
        <dbReference type="ChEBI" id="CHEBI:57476"/>
        <dbReference type="ChEBI" id="CHEBI:57590"/>
        <dbReference type="ChEBI" id="CHEBI:456216"/>
        <dbReference type="EC" id="2.7.1.39"/>
    </reaction>
</comment>
<dbReference type="InterPro" id="IPR002575">
    <property type="entry name" value="Aminoglycoside_PTrfase"/>
</dbReference>
<dbReference type="GO" id="GO:0005524">
    <property type="term" value="F:ATP binding"/>
    <property type="evidence" value="ECO:0007669"/>
    <property type="project" value="UniProtKB-KW"/>
</dbReference>
<dbReference type="KEGG" id="pcam:HNE05_17555"/>
<keyword evidence="4 8" id="KW-0547">Nucleotide-binding</keyword>
<evidence type="ECO:0000313" key="12">
    <source>
        <dbReference type="Proteomes" id="UP000501379"/>
    </source>
</evidence>
<keyword evidence="1 8" id="KW-0028">Amino-acid biosynthesis</keyword>
<evidence type="ECO:0000256" key="4">
    <source>
        <dbReference type="ARBA" id="ARBA00022741"/>
    </source>
</evidence>